<evidence type="ECO:0000313" key="3">
    <source>
        <dbReference type="EMBL" id="KAK7403789.1"/>
    </source>
</evidence>
<feature type="compositionally biased region" description="Polar residues" evidence="1">
    <location>
        <begin position="170"/>
        <end position="185"/>
    </location>
</feature>
<feature type="region of interest" description="Disordered" evidence="1">
    <location>
        <begin position="170"/>
        <end position="191"/>
    </location>
</feature>
<feature type="signal peptide" evidence="2">
    <location>
        <begin position="1"/>
        <end position="22"/>
    </location>
</feature>
<keyword evidence="2" id="KW-0732">Signal</keyword>
<gene>
    <name evidence="3" type="ORF">QQX98_010431</name>
</gene>
<evidence type="ECO:0000256" key="2">
    <source>
        <dbReference type="SAM" id="SignalP"/>
    </source>
</evidence>
<comment type="caution">
    <text evidence="3">The sequence shown here is derived from an EMBL/GenBank/DDBJ whole genome shotgun (WGS) entry which is preliminary data.</text>
</comment>
<organism evidence="3 4">
    <name type="scientific">Neonectria punicea</name>
    <dbReference type="NCBI Taxonomy" id="979145"/>
    <lineage>
        <taxon>Eukaryota</taxon>
        <taxon>Fungi</taxon>
        <taxon>Dikarya</taxon>
        <taxon>Ascomycota</taxon>
        <taxon>Pezizomycotina</taxon>
        <taxon>Sordariomycetes</taxon>
        <taxon>Hypocreomycetidae</taxon>
        <taxon>Hypocreales</taxon>
        <taxon>Nectriaceae</taxon>
        <taxon>Neonectria</taxon>
    </lineage>
</organism>
<proteinExistence type="predicted"/>
<sequence length="302" mass="31889">MKTAQASLALISGLMAAVAADALPPEDIPLQCITICGPIVELTTDCNVHYRRLKKRNLDDLARPEWVPKLAVEPPEGEAPLQARGEAVESFEKRSFSVIVAAPTSFPFALTASTVLNLRPTSTLTRINPVVEQSSSSSTLPKRTTTSNQASTTTTTISFTTSIFNSAASKSISDDSQSPTTSSWGWDNDLQEPQGKLYSQDSAEEDCVCLNESFDVAKVAALCASCIAVAGYPDNNINVIMEGCNFTALTYTPSLDGVANNIRVEAEWPTSATTSSAAGVRPASVGVAFAVVGFVVATAVML</sequence>
<name>A0ABR1GPU2_9HYPO</name>
<evidence type="ECO:0000256" key="1">
    <source>
        <dbReference type="SAM" id="MobiDB-lite"/>
    </source>
</evidence>
<keyword evidence="4" id="KW-1185">Reference proteome</keyword>
<feature type="compositionally biased region" description="Polar residues" evidence="1">
    <location>
        <begin position="129"/>
        <end position="143"/>
    </location>
</feature>
<evidence type="ECO:0000313" key="4">
    <source>
        <dbReference type="Proteomes" id="UP001498476"/>
    </source>
</evidence>
<dbReference type="Proteomes" id="UP001498476">
    <property type="component" value="Unassembled WGS sequence"/>
</dbReference>
<protein>
    <submittedName>
        <fullName evidence="3">Uncharacterized protein</fullName>
    </submittedName>
</protein>
<dbReference type="EMBL" id="JAZAVJ010000229">
    <property type="protein sequence ID" value="KAK7403789.1"/>
    <property type="molecule type" value="Genomic_DNA"/>
</dbReference>
<feature type="chain" id="PRO_5046466303" evidence="2">
    <location>
        <begin position="23"/>
        <end position="302"/>
    </location>
</feature>
<feature type="region of interest" description="Disordered" evidence="1">
    <location>
        <begin position="129"/>
        <end position="152"/>
    </location>
</feature>
<accession>A0ABR1GPU2</accession>
<reference evidence="3 4" key="1">
    <citation type="journal article" date="2025" name="Microbiol. Resour. Announc.">
        <title>Draft genome sequences for Neonectria magnoliae and Neonectria punicea, canker pathogens of Liriodendron tulipifera and Acer saccharum in West Virginia.</title>
        <authorList>
            <person name="Petronek H.M."/>
            <person name="Kasson M.T."/>
            <person name="Metheny A.M."/>
            <person name="Stauder C.M."/>
            <person name="Lovett B."/>
            <person name="Lynch S.C."/>
            <person name="Garnas J.R."/>
            <person name="Kasson L.R."/>
            <person name="Stajich J.E."/>
        </authorList>
    </citation>
    <scope>NUCLEOTIDE SEQUENCE [LARGE SCALE GENOMIC DNA]</scope>
    <source>
        <strain evidence="3 4">NRRL 64653</strain>
    </source>
</reference>